<proteinExistence type="predicted"/>
<name>J9FZ17_9ZZZZ</name>
<dbReference type="EMBL" id="AMCI01003471">
    <property type="protein sequence ID" value="EJX00222.1"/>
    <property type="molecule type" value="Genomic_DNA"/>
</dbReference>
<gene>
    <name evidence="1" type="ORF">EVA_11671</name>
</gene>
<comment type="caution">
    <text evidence="1">The sequence shown here is derived from an EMBL/GenBank/DDBJ whole genome shotgun (WGS) entry which is preliminary data.</text>
</comment>
<sequence>MLLLNVAHKVRTGFTAMSLGTCNSSLCTEFLGQAVYFAAAIFQDVYVRRVSHFSIGAGGINLHLALVSGLLGTCSMRAPGRIILLV</sequence>
<dbReference type="AlphaFoldDB" id="J9FZ17"/>
<organism evidence="1">
    <name type="scientific">gut metagenome</name>
    <dbReference type="NCBI Taxonomy" id="749906"/>
    <lineage>
        <taxon>unclassified sequences</taxon>
        <taxon>metagenomes</taxon>
        <taxon>organismal metagenomes</taxon>
    </lineage>
</organism>
<reference evidence="1" key="1">
    <citation type="journal article" date="2012" name="PLoS ONE">
        <title>Gene sets for utilization of primary and secondary nutrition supplies in the distal gut of endangered iberian lynx.</title>
        <authorList>
            <person name="Alcaide M."/>
            <person name="Messina E."/>
            <person name="Richter M."/>
            <person name="Bargiela R."/>
            <person name="Peplies J."/>
            <person name="Huws S.A."/>
            <person name="Newbold C.J."/>
            <person name="Golyshin P.N."/>
            <person name="Simon M.A."/>
            <person name="Lopez G."/>
            <person name="Yakimov M.M."/>
            <person name="Ferrer M."/>
        </authorList>
    </citation>
    <scope>NUCLEOTIDE SEQUENCE</scope>
</reference>
<protein>
    <submittedName>
        <fullName evidence="1">Uncharacterized protein</fullName>
    </submittedName>
</protein>
<accession>J9FZ17</accession>
<evidence type="ECO:0000313" key="1">
    <source>
        <dbReference type="EMBL" id="EJX00222.1"/>
    </source>
</evidence>